<dbReference type="EMBL" id="JAHWXN010000001">
    <property type="protein sequence ID" value="MCK2037098.1"/>
    <property type="molecule type" value="Genomic_DNA"/>
</dbReference>
<sequence length="157" mass="17323">MDDDDDRETFLQAEGLPALSMPAFQLHHFAITESFQRGTPGFVTDDYLEAIAAATTLTAVELETAGLWVRRDGGYFVNDADSIRMMLSFREGSDANAAKCLARGHHLPSEDEDDDDVDWIICQTCHVPLKRPDGKPVGGENGEPPDYGPRHDDLTTE</sequence>
<organism evidence="2 3">
    <name type="scientific">Microbacterium croceum</name>
    <dbReference type="NCBI Taxonomy" id="2851645"/>
    <lineage>
        <taxon>Bacteria</taxon>
        <taxon>Bacillati</taxon>
        <taxon>Actinomycetota</taxon>
        <taxon>Actinomycetes</taxon>
        <taxon>Micrococcales</taxon>
        <taxon>Microbacteriaceae</taxon>
        <taxon>Microbacterium</taxon>
    </lineage>
</organism>
<keyword evidence="3" id="KW-1185">Reference proteome</keyword>
<name>A0ABT0FGC4_9MICO</name>
<comment type="caution">
    <text evidence="2">The sequence shown here is derived from an EMBL/GenBank/DDBJ whole genome shotgun (WGS) entry which is preliminary data.</text>
</comment>
<dbReference type="RefSeq" id="WP_247630418.1">
    <property type="nucleotide sequence ID" value="NZ_JAHWXN010000001.1"/>
</dbReference>
<evidence type="ECO:0000256" key="1">
    <source>
        <dbReference type="SAM" id="MobiDB-lite"/>
    </source>
</evidence>
<reference evidence="2 3" key="1">
    <citation type="submission" date="2021-06" db="EMBL/GenBank/DDBJ databases">
        <title>Genome-based taxonomic framework of Microbacterium strains isolated from marine environment, the description of four new species and reclassification of four preexisting species.</title>
        <authorList>
            <person name="Lee S.D."/>
            <person name="Kim S.-M."/>
            <person name="Byeon Y.-S."/>
            <person name="Yang H.L."/>
            <person name="Kim I.S."/>
        </authorList>
    </citation>
    <scope>NUCLEOTIDE SEQUENCE [LARGE SCALE GENOMIC DNA]</scope>
    <source>
        <strain evidence="2 3">SSW1-49</strain>
    </source>
</reference>
<dbReference type="Proteomes" id="UP001300096">
    <property type="component" value="Unassembled WGS sequence"/>
</dbReference>
<feature type="region of interest" description="Disordered" evidence="1">
    <location>
        <begin position="128"/>
        <end position="157"/>
    </location>
</feature>
<feature type="compositionally biased region" description="Basic and acidic residues" evidence="1">
    <location>
        <begin position="148"/>
        <end position="157"/>
    </location>
</feature>
<gene>
    <name evidence="2" type="ORF">KZC51_13250</name>
</gene>
<protein>
    <submittedName>
        <fullName evidence="2">Uncharacterized protein</fullName>
    </submittedName>
</protein>
<accession>A0ABT0FGC4</accession>
<proteinExistence type="predicted"/>
<evidence type="ECO:0000313" key="3">
    <source>
        <dbReference type="Proteomes" id="UP001300096"/>
    </source>
</evidence>
<evidence type="ECO:0000313" key="2">
    <source>
        <dbReference type="EMBL" id="MCK2037098.1"/>
    </source>
</evidence>